<dbReference type="RefSeq" id="WP_120213276.1">
    <property type="nucleotide sequence ID" value="NZ_BMCW01000003.1"/>
</dbReference>
<dbReference type="Proteomes" id="UP000285906">
    <property type="component" value="Unassembled WGS sequence"/>
</dbReference>
<protein>
    <submittedName>
        <fullName evidence="3">Putative secreted protein (Por secretion system target)</fullName>
    </submittedName>
</protein>
<dbReference type="InterPro" id="IPR024079">
    <property type="entry name" value="MetalloPept_cat_dom_sf"/>
</dbReference>
<dbReference type="AlphaFoldDB" id="A0A420D9C1"/>
<accession>A0A420D9C1</accession>
<dbReference type="GO" id="GO:0008237">
    <property type="term" value="F:metallopeptidase activity"/>
    <property type="evidence" value="ECO:0007669"/>
    <property type="project" value="InterPro"/>
</dbReference>
<name>A0A420D9C1_9FLAO</name>
<comment type="caution">
    <text evidence="3">The sequence shown here is derived from an EMBL/GenBank/DDBJ whole genome shotgun (WGS) entry which is preliminary data.</text>
</comment>
<dbReference type="EMBL" id="RAQH01000004">
    <property type="protein sequence ID" value="RKE87483.1"/>
    <property type="molecule type" value="Genomic_DNA"/>
</dbReference>
<dbReference type="Gene3D" id="3.40.390.10">
    <property type="entry name" value="Collagenase (Catalytic Domain)"/>
    <property type="match status" value="1"/>
</dbReference>
<reference evidence="3 4" key="1">
    <citation type="submission" date="2018-09" db="EMBL/GenBank/DDBJ databases">
        <title>Genomic Encyclopedia of Archaeal and Bacterial Type Strains, Phase II (KMG-II): from individual species to whole genera.</title>
        <authorList>
            <person name="Goeker M."/>
        </authorList>
    </citation>
    <scope>NUCLEOTIDE SEQUENCE [LARGE SCALE GENOMIC DNA]</scope>
    <source>
        <strain evidence="3 4">DSM 27620</strain>
    </source>
</reference>
<dbReference type="InterPro" id="IPR026444">
    <property type="entry name" value="Secre_tail"/>
</dbReference>
<sequence>MKNFYLLCFLIFNLSYSQIFDLVPLLENGTKDKRINLVILGDGYTASEQADFMQDATFVSNYLMNKPPYSNYKNYFNVYALKVISQESGVKHPGTASDVTEPVIPVSNPTNYFNTSYDTSGTHRCIYGNTTKVTQTLAANIPEFDIALILGNNTEYGGCGGTYAFLSRNDQAPDVAYHELGHSFGKLADEYWFSGSGESPNKTKTSDPETVRWKNWLNTGNIGIYQFTENTAWYRPHQNCEMRYLNRQFCNVCRETLIEKIHTVKNPIDSFTPSNSATINTNSNVDLSVNLILPVPNTLKSEWKINGTTFQNDTNNITIQPSQLNIGNNTVLFSVYDNTTMVRTNNHSTIHLSTISWTINKTELGISDLRSKQYDFTLYPNPAEDFIIIESKSGFTEKTEVRITDNSGKLIKKQTIDLNKREKIDVSKLTSQIYFINVYNKGEMILSRKMIKN</sequence>
<evidence type="ECO:0000259" key="2">
    <source>
        <dbReference type="Pfam" id="PF18962"/>
    </source>
</evidence>
<dbReference type="Pfam" id="PF18962">
    <property type="entry name" value="Por_Secre_tail"/>
    <property type="match status" value="1"/>
</dbReference>
<dbReference type="Pfam" id="PF09471">
    <property type="entry name" value="Peptidase_M64"/>
    <property type="match status" value="1"/>
</dbReference>
<organism evidence="3 4">
    <name type="scientific">Epilithonimonas arachidiradicis</name>
    <dbReference type="NCBI Taxonomy" id="1617282"/>
    <lineage>
        <taxon>Bacteria</taxon>
        <taxon>Pseudomonadati</taxon>
        <taxon>Bacteroidota</taxon>
        <taxon>Flavobacteriia</taxon>
        <taxon>Flavobacteriales</taxon>
        <taxon>Weeksellaceae</taxon>
        <taxon>Chryseobacterium group</taxon>
        <taxon>Epilithonimonas</taxon>
    </lineage>
</organism>
<feature type="domain" description="Secretion system C-terminal sorting" evidence="2">
    <location>
        <begin position="378"/>
        <end position="451"/>
    </location>
</feature>
<keyword evidence="1" id="KW-0732">Signal</keyword>
<dbReference type="NCBIfam" id="TIGR04183">
    <property type="entry name" value="Por_Secre_tail"/>
    <property type="match status" value="1"/>
</dbReference>
<dbReference type="OrthoDB" id="127762at2"/>
<evidence type="ECO:0000256" key="1">
    <source>
        <dbReference type="ARBA" id="ARBA00022729"/>
    </source>
</evidence>
<proteinExistence type="predicted"/>
<dbReference type="InterPro" id="IPR019026">
    <property type="entry name" value="Peptidase_M64_IgA"/>
</dbReference>
<gene>
    <name evidence="3" type="ORF">BXY58_1596</name>
</gene>
<evidence type="ECO:0000313" key="4">
    <source>
        <dbReference type="Proteomes" id="UP000285906"/>
    </source>
</evidence>
<evidence type="ECO:0000313" key="3">
    <source>
        <dbReference type="EMBL" id="RKE87483.1"/>
    </source>
</evidence>